<reference evidence="9" key="1">
    <citation type="submission" date="2023-02" db="EMBL/GenBank/DDBJ databases">
        <title>Identification and recombinant expression of a fungal hydrolase from Papiliotrema laurentii that hydrolyzes apple cutin and clears colloidal polyester polyurethane.</title>
        <authorList>
            <consortium name="DOE Joint Genome Institute"/>
            <person name="Roman V.A."/>
            <person name="Bojanowski C."/>
            <person name="Crable B.R."/>
            <person name="Wagner D.N."/>
            <person name="Hung C.S."/>
            <person name="Nadeau L.J."/>
            <person name="Schratz L."/>
            <person name="Haridas S."/>
            <person name="Pangilinan J."/>
            <person name="Lipzen A."/>
            <person name="Na H."/>
            <person name="Yan M."/>
            <person name="Ng V."/>
            <person name="Grigoriev I.V."/>
            <person name="Spatafora J.W."/>
            <person name="Barlow D."/>
            <person name="Biffinger J."/>
            <person name="Kelley-Loughnane N."/>
            <person name="Varaljay V.A."/>
            <person name="Crookes-Goodson W.J."/>
        </authorList>
    </citation>
    <scope>NUCLEOTIDE SEQUENCE</scope>
    <source>
        <strain evidence="9">5307AH</strain>
    </source>
</reference>
<dbReference type="InterPro" id="IPR000717">
    <property type="entry name" value="PCI_dom"/>
</dbReference>
<dbReference type="SMART" id="SM00088">
    <property type="entry name" value="PINT"/>
    <property type="match status" value="1"/>
</dbReference>
<comment type="subcellular location">
    <subcellularLocation>
        <location evidence="2">Cytoplasm</location>
    </subcellularLocation>
    <subcellularLocation>
        <location evidence="1">Nucleus</location>
    </subcellularLocation>
</comment>
<feature type="region of interest" description="Disordered" evidence="7">
    <location>
        <begin position="254"/>
        <end position="292"/>
    </location>
</feature>
<keyword evidence="4" id="KW-0963">Cytoplasm</keyword>
<evidence type="ECO:0000256" key="3">
    <source>
        <dbReference type="ARBA" id="ARBA00008793"/>
    </source>
</evidence>
<evidence type="ECO:0000256" key="5">
    <source>
        <dbReference type="ARBA" id="ARBA00022790"/>
    </source>
</evidence>
<dbReference type="GO" id="GO:0008180">
    <property type="term" value="C:COP9 signalosome"/>
    <property type="evidence" value="ECO:0007669"/>
    <property type="project" value="UniProtKB-KW"/>
</dbReference>
<dbReference type="InterPro" id="IPR036390">
    <property type="entry name" value="WH_DNA-bd_sf"/>
</dbReference>
<feature type="compositionally biased region" description="Polar residues" evidence="7">
    <location>
        <begin position="267"/>
        <end position="277"/>
    </location>
</feature>
<evidence type="ECO:0000313" key="9">
    <source>
        <dbReference type="EMBL" id="KAK1923869.1"/>
    </source>
</evidence>
<gene>
    <name evidence="9" type="ORF">DB88DRAFT_492744</name>
</gene>
<accession>A0AAD9CXP5</accession>
<proteinExistence type="inferred from homology"/>
<dbReference type="EMBL" id="JAODAN010000006">
    <property type="protein sequence ID" value="KAK1923869.1"/>
    <property type="molecule type" value="Genomic_DNA"/>
</dbReference>
<keyword evidence="5" id="KW-0736">Signalosome</keyword>
<dbReference type="PANTHER" id="PTHR14145:SF2">
    <property type="entry name" value="COP9 SIGNALOSOME COMPLEX SUBUNIT 1"/>
    <property type="match status" value="1"/>
</dbReference>
<dbReference type="GO" id="GO:0005737">
    <property type="term" value="C:cytoplasm"/>
    <property type="evidence" value="ECO:0007669"/>
    <property type="project" value="UniProtKB-SubCell"/>
</dbReference>
<dbReference type="PROSITE" id="PS50250">
    <property type="entry name" value="PCI"/>
    <property type="match status" value="1"/>
</dbReference>
<dbReference type="Pfam" id="PF10602">
    <property type="entry name" value="RPN7"/>
    <property type="match status" value="1"/>
</dbReference>
<dbReference type="InterPro" id="IPR045135">
    <property type="entry name" value="Rpn7_N"/>
</dbReference>
<feature type="region of interest" description="Disordered" evidence="7">
    <location>
        <begin position="532"/>
        <end position="558"/>
    </location>
</feature>
<evidence type="ECO:0000259" key="8">
    <source>
        <dbReference type="PROSITE" id="PS50250"/>
    </source>
</evidence>
<evidence type="ECO:0000256" key="4">
    <source>
        <dbReference type="ARBA" id="ARBA00022490"/>
    </source>
</evidence>
<comment type="similarity">
    <text evidence="3">Belongs to the CSN1 family.</text>
</comment>
<evidence type="ECO:0000256" key="2">
    <source>
        <dbReference type="ARBA" id="ARBA00004496"/>
    </source>
</evidence>
<evidence type="ECO:0000313" key="10">
    <source>
        <dbReference type="Proteomes" id="UP001182556"/>
    </source>
</evidence>
<feature type="domain" description="PCI" evidence="8">
    <location>
        <begin position="299"/>
        <end position="487"/>
    </location>
</feature>
<evidence type="ECO:0000256" key="1">
    <source>
        <dbReference type="ARBA" id="ARBA00004123"/>
    </source>
</evidence>
<dbReference type="PANTHER" id="PTHR14145">
    <property type="entry name" value="26S PROTESOME SUBUNIT 6"/>
    <property type="match status" value="1"/>
</dbReference>
<dbReference type="InterPro" id="IPR019585">
    <property type="entry name" value="Rpn7/CSN1"/>
</dbReference>
<feature type="region of interest" description="Disordered" evidence="7">
    <location>
        <begin position="1"/>
        <end position="21"/>
    </location>
</feature>
<protein>
    <submittedName>
        <fullName evidence="9">Cop9 signalosome complex subunit 1</fullName>
    </submittedName>
</protein>
<evidence type="ECO:0000256" key="6">
    <source>
        <dbReference type="ARBA" id="ARBA00023242"/>
    </source>
</evidence>
<keyword evidence="10" id="KW-1185">Reference proteome</keyword>
<dbReference type="Proteomes" id="UP001182556">
    <property type="component" value="Unassembled WGS sequence"/>
</dbReference>
<dbReference type="Gene3D" id="1.25.40.570">
    <property type="match status" value="1"/>
</dbReference>
<organism evidence="9 10">
    <name type="scientific">Papiliotrema laurentii</name>
    <name type="common">Cryptococcus laurentii</name>
    <dbReference type="NCBI Taxonomy" id="5418"/>
    <lineage>
        <taxon>Eukaryota</taxon>
        <taxon>Fungi</taxon>
        <taxon>Dikarya</taxon>
        <taxon>Basidiomycota</taxon>
        <taxon>Agaricomycotina</taxon>
        <taxon>Tremellomycetes</taxon>
        <taxon>Tremellales</taxon>
        <taxon>Rhynchogastremaceae</taxon>
        <taxon>Papiliotrema</taxon>
    </lineage>
</organism>
<comment type="caution">
    <text evidence="9">The sequence shown here is derived from an EMBL/GenBank/DDBJ whole genome shotgun (WGS) entry which is preliminary data.</text>
</comment>
<dbReference type="SUPFAM" id="SSF46785">
    <property type="entry name" value="Winged helix' DNA-binding domain"/>
    <property type="match status" value="1"/>
</dbReference>
<dbReference type="Pfam" id="PF01399">
    <property type="entry name" value="PCI"/>
    <property type="match status" value="1"/>
</dbReference>
<evidence type="ECO:0000256" key="7">
    <source>
        <dbReference type="SAM" id="MobiDB-lite"/>
    </source>
</evidence>
<keyword evidence="6" id="KW-0539">Nucleus</keyword>
<feature type="compositionally biased region" description="Basic and acidic residues" evidence="7">
    <location>
        <begin position="279"/>
        <end position="288"/>
    </location>
</feature>
<sequence length="558" mass="60530">MAREMTPPEAGPSSPSSTTQAVPGFTEQEAYLYRVFETFDAGTFDWNAYQGTYKGRALIVRLMHIATLVRLPLPANAPPPPPPLLQLMRSALERVTALLKESTWDVQTYTQAITLLDAIDSIERRSQAGMDVDTPSGGAGTGSGADMDWVETARENEKKESAKLDVELRGYMSNLIKESIRLTYLAFGELSLKAGSSSAAMKNFSAAREYSTSGQHHLDLQTAIIDTCLSYNLISSISGHITKLEAALNRLYPAPGSDKQPGGGPGKSTQDMASMTASDVRDSRERQAKGSAVRQKVGVQIRVARGLLALSNRRFEEAGRNFAEIGEEGGLNDWEGVAISTSDVALITALCVLSTGDRSRIRRVLLERTSFRTSLEDSQTWVLDLINAFIAAEYSKASQTLQRAEPFLLLNPYLAPHISEFRLLLDSRSIVQYVEPFLTVKIATMASSFGVPESSMLDQIVDLIHKGKIKGKVDLIDRVLVLKEADPRSKVIAHALAVGKETTAASHAALVRMRMHEAGIAVDPKPIKADELAAQSDPLVQGTVQGGGEMQQPSAVEA</sequence>
<name>A0AAD9CXP5_PAPLA</name>
<dbReference type="AlphaFoldDB" id="A0AAD9CXP5"/>